<comment type="catalytic activity">
    <reaction evidence="7 8">
        <text>UDP-N-acetyl-alpha-D-muramoyl-L-alanine + D-glutamate + ATP = UDP-N-acetyl-alpha-D-muramoyl-L-alanyl-D-glutamate + ADP + phosphate + H(+)</text>
        <dbReference type="Rhea" id="RHEA:16429"/>
        <dbReference type="ChEBI" id="CHEBI:15378"/>
        <dbReference type="ChEBI" id="CHEBI:29986"/>
        <dbReference type="ChEBI" id="CHEBI:30616"/>
        <dbReference type="ChEBI" id="CHEBI:43474"/>
        <dbReference type="ChEBI" id="CHEBI:83898"/>
        <dbReference type="ChEBI" id="CHEBI:83900"/>
        <dbReference type="ChEBI" id="CHEBI:456216"/>
        <dbReference type="EC" id="6.3.2.9"/>
    </reaction>
</comment>
<evidence type="ECO:0000256" key="6">
    <source>
        <dbReference type="ARBA" id="ARBA00022840"/>
    </source>
</evidence>
<dbReference type="Pfam" id="PF21799">
    <property type="entry name" value="MurD-like_N"/>
    <property type="match status" value="1"/>
</dbReference>
<evidence type="ECO:0000259" key="9">
    <source>
        <dbReference type="Pfam" id="PF02875"/>
    </source>
</evidence>
<evidence type="ECO:0000259" key="10">
    <source>
        <dbReference type="Pfam" id="PF08245"/>
    </source>
</evidence>
<dbReference type="SUPFAM" id="SSF51984">
    <property type="entry name" value="MurCD N-terminal domain"/>
    <property type="match status" value="1"/>
</dbReference>
<evidence type="ECO:0000256" key="7">
    <source>
        <dbReference type="HAMAP-Rule" id="MF_00639"/>
    </source>
</evidence>
<protein>
    <recommendedName>
        <fullName evidence="7 8">UDP-N-acetylmuramoylalanine--D-glutamate ligase</fullName>
        <ecNumber evidence="7 8">6.3.2.9</ecNumber>
    </recommendedName>
    <alternativeName>
        <fullName evidence="7">D-glutamic acid-adding enzyme</fullName>
    </alternativeName>
    <alternativeName>
        <fullName evidence="7">UDP-N-acetylmuramoyl-L-alanyl-D-glutamate synthetase</fullName>
    </alternativeName>
</protein>
<evidence type="ECO:0000256" key="8">
    <source>
        <dbReference type="RuleBase" id="RU003664"/>
    </source>
</evidence>
<comment type="pathway">
    <text evidence="2 7 8">Cell wall biogenesis; peptidoglycan biosynthesis.</text>
</comment>
<evidence type="ECO:0000256" key="1">
    <source>
        <dbReference type="ARBA" id="ARBA00004496"/>
    </source>
</evidence>
<dbReference type="AlphaFoldDB" id="A0A1G2F8W0"/>
<keyword evidence="7 8" id="KW-0131">Cell cycle</keyword>
<evidence type="ECO:0000256" key="2">
    <source>
        <dbReference type="ARBA" id="ARBA00004752"/>
    </source>
</evidence>
<comment type="function">
    <text evidence="7 8">Cell wall formation. Catalyzes the addition of glutamate to the nucleotide precursor UDP-N-acetylmuramoyl-L-alanine (UMA).</text>
</comment>
<keyword evidence="7 8" id="KW-0132">Cell division</keyword>
<comment type="subcellular location">
    <subcellularLocation>
        <location evidence="1 7 8">Cytoplasm</location>
    </subcellularLocation>
</comment>
<proteinExistence type="inferred from homology"/>
<evidence type="ECO:0000313" key="11">
    <source>
        <dbReference type="EMBL" id="OGZ34443.1"/>
    </source>
</evidence>
<feature type="domain" description="Mur ligase central" evidence="10">
    <location>
        <begin position="119"/>
        <end position="311"/>
    </location>
</feature>
<dbReference type="InterPro" id="IPR036565">
    <property type="entry name" value="Mur-like_cat_sf"/>
</dbReference>
<dbReference type="SUPFAM" id="SSF53244">
    <property type="entry name" value="MurD-like peptide ligases, peptide-binding domain"/>
    <property type="match status" value="1"/>
</dbReference>
<keyword evidence="7 8" id="KW-0133">Cell shape</keyword>
<dbReference type="InterPro" id="IPR004101">
    <property type="entry name" value="Mur_ligase_C"/>
</dbReference>
<evidence type="ECO:0000256" key="4">
    <source>
        <dbReference type="ARBA" id="ARBA00022598"/>
    </source>
</evidence>
<dbReference type="InterPro" id="IPR013221">
    <property type="entry name" value="Mur_ligase_cen"/>
</dbReference>
<keyword evidence="5 7" id="KW-0547">Nucleotide-binding</keyword>
<dbReference type="EMBL" id="MHMW01000009">
    <property type="protein sequence ID" value="OGZ34443.1"/>
    <property type="molecule type" value="Genomic_DNA"/>
</dbReference>
<dbReference type="GO" id="GO:0005737">
    <property type="term" value="C:cytoplasm"/>
    <property type="evidence" value="ECO:0007669"/>
    <property type="project" value="UniProtKB-SubCell"/>
</dbReference>
<dbReference type="InterPro" id="IPR036615">
    <property type="entry name" value="Mur_ligase_C_dom_sf"/>
</dbReference>
<dbReference type="GO" id="GO:0008360">
    <property type="term" value="P:regulation of cell shape"/>
    <property type="evidence" value="ECO:0007669"/>
    <property type="project" value="UniProtKB-KW"/>
</dbReference>
<dbReference type="Gene3D" id="3.40.50.720">
    <property type="entry name" value="NAD(P)-binding Rossmann-like Domain"/>
    <property type="match status" value="1"/>
</dbReference>
<dbReference type="Gene3D" id="3.90.190.20">
    <property type="entry name" value="Mur ligase, C-terminal domain"/>
    <property type="match status" value="1"/>
</dbReference>
<dbReference type="InterPro" id="IPR005762">
    <property type="entry name" value="MurD"/>
</dbReference>
<dbReference type="GO" id="GO:0008764">
    <property type="term" value="F:UDP-N-acetylmuramoylalanine-D-glutamate ligase activity"/>
    <property type="evidence" value="ECO:0007669"/>
    <property type="project" value="UniProtKB-UniRule"/>
</dbReference>
<feature type="domain" description="Mur ligase C-terminal" evidence="9">
    <location>
        <begin position="333"/>
        <end position="464"/>
    </location>
</feature>
<keyword evidence="4 7" id="KW-0436">Ligase</keyword>
<dbReference type="UniPathway" id="UPA00219"/>
<dbReference type="HAMAP" id="MF_00639">
    <property type="entry name" value="MurD"/>
    <property type="match status" value="1"/>
</dbReference>
<organism evidence="11 12">
    <name type="scientific">Candidatus Portnoybacteria bacterium RBG_19FT_COMBO_36_7</name>
    <dbReference type="NCBI Taxonomy" id="1801992"/>
    <lineage>
        <taxon>Bacteria</taxon>
        <taxon>Candidatus Portnoyibacteriota</taxon>
    </lineage>
</organism>
<sequence>MTLHDFKGKKVTVMGIGLHGGGLGVINFFYQAGAKIIATDLRTRRELRESLDALRIFKGIRYVLGQHREEDFKNTDLVIKNPAVPDDSKYLKIARAAGVPVETDIGIFFELCPGQIIGVTGSRGKSTTAALIHQFLKAKHPDTVLAGNIRMSVLEKLQEIQRTTLVVLELSSWQLNGLAKHKKSPKMAVMTNFMPDHQNRYRSMKKYLEDKKIIYKFQTAKDFLILNYDDETLKKLVPEVKSKIYYYSADAQAVTELENLPKTNQETRIGARLSGDKIFFGAAKEPIAAMPDIKLLGEHNLHNILAAVTVARLFNVPVRIIKKILQEFPGLQGRLELVSEINGIKYFNDTTATIPEATIAAIEALTNRYSLAANQLILIAGGADKNLNFSELARLITKKTKAVLLLAGTATHKLGSEIKKHIFALNQNKKSRSKLIIKIFNNLPFAVTFASKIAEKEDIILLSPGCASFGMFRHEFERGEIFNDAVASLKND</sequence>
<dbReference type="GO" id="GO:0005524">
    <property type="term" value="F:ATP binding"/>
    <property type="evidence" value="ECO:0007669"/>
    <property type="project" value="UniProtKB-UniRule"/>
</dbReference>
<dbReference type="SUPFAM" id="SSF53623">
    <property type="entry name" value="MurD-like peptide ligases, catalytic domain"/>
    <property type="match status" value="1"/>
</dbReference>
<dbReference type="STRING" id="1801992.A2Y98_03905"/>
<keyword evidence="6 7" id="KW-0067">ATP-binding</keyword>
<dbReference type="PANTHER" id="PTHR43692">
    <property type="entry name" value="UDP-N-ACETYLMURAMOYLALANINE--D-GLUTAMATE LIGASE"/>
    <property type="match status" value="1"/>
</dbReference>
<dbReference type="Gene3D" id="3.40.1190.10">
    <property type="entry name" value="Mur-like, catalytic domain"/>
    <property type="match status" value="1"/>
</dbReference>
<dbReference type="EC" id="6.3.2.9" evidence="7 8"/>
<keyword evidence="7 8" id="KW-0573">Peptidoglycan synthesis</keyword>
<reference evidence="11 12" key="1">
    <citation type="journal article" date="2016" name="Nat. Commun.">
        <title>Thousands of microbial genomes shed light on interconnected biogeochemical processes in an aquifer system.</title>
        <authorList>
            <person name="Anantharaman K."/>
            <person name="Brown C.T."/>
            <person name="Hug L.A."/>
            <person name="Sharon I."/>
            <person name="Castelle C.J."/>
            <person name="Probst A.J."/>
            <person name="Thomas B.C."/>
            <person name="Singh A."/>
            <person name="Wilkins M.J."/>
            <person name="Karaoz U."/>
            <person name="Brodie E.L."/>
            <person name="Williams K.H."/>
            <person name="Hubbard S.S."/>
            <person name="Banfield J.F."/>
        </authorList>
    </citation>
    <scope>NUCLEOTIDE SEQUENCE [LARGE SCALE GENOMIC DNA]</scope>
</reference>
<comment type="caution">
    <text evidence="11">The sequence shown here is derived from an EMBL/GenBank/DDBJ whole genome shotgun (WGS) entry which is preliminary data.</text>
</comment>
<evidence type="ECO:0000256" key="3">
    <source>
        <dbReference type="ARBA" id="ARBA00022490"/>
    </source>
</evidence>
<dbReference type="Pfam" id="PF08245">
    <property type="entry name" value="Mur_ligase_M"/>
    <property type="match status" value="1"/>
</dbReference>
<feature type="binding site" evidence="7">
    <location>
        <begin position="121"/>
        <end position="127"/>
    </location>
    <ligand>
        <name>ATP</name>
        <dbReference type="ChEBI" id="CHEBI:30616"/>
    </ligand>
</feature>
<dbReference type="Pfam" id="PF02875">
    <property type="entry name" value="Mur_ligase_C"/>
    <property type="match status" value="1"/>
</dbReference>
<keyword evidence="3 7" id="KW-0963">Cytoplasm</keyword>
<dbReference type="GO" id="GO:0051301">
    <property type="term" value="P:cell division"/>
    <property type="evidence" value="ECO:0007669"/>
    <property type="project" value="UniProtKB-KW"/>
</dbReference>
<dbReference type="NCBIfam" id="TIGR01087">
    <property type="entry name" value="murD"/>
    <property type="match status" value="1"/>
</dbReference>
<comment type="similarity">
    <text evidence="7">Belongs to the MurCDEF family.</text>
</comment>
<gene>
    <name evidence="7" type="primary">murD</name>
    <name evidence="11" type="ORF">A2Y98_03905</name>
</gene>
<keyword evidence="7 8" id="KW-0961">Cell wall biogenesis/degradation</keyword>
<dbReference type="Proteomes" id="UP000179099">
    <property type="component" value="Unassembled WGS sequence"/>
</dbReference>
<dbReference type="GO" id="GO:0009252">
    <property type="term" value="P:peptidoglycan biosynthetic process"/>
    <property type="evidence" value="ECO:0007669"/>
    <property type="project" value="UniProtKB-UniRule"/>
</dbReference>
<name>A0A1G2F8W0_9BACT</name>
<dbReference type="PANTHER" id="PTHR43692:SF1">
    <property type="entry name" value="UDP-N-ACETYLMURAMOYLALANINE--D-GLUTAMATE LIGASE"/>
    <property type="match status" value="1"/>
</dbReference>
<evidence type="ECO:0000256" key="5">
    <source>
        <dbReference type="ARBA" id="ARBA00022741"/>
    </source>
</evidence>
<evidence type="ECO:0000313" key="12">
    <source>
        <dbReference type="Proteomes" id="UP000179099"/>
    </source>
</evidence>
<dbReference type="GO" id="GO:0071555">
    <property type="term" value="P:cell wall organization"/>
    <property type="evidence" value="ECO:0007669"/>
    <property type="project" value="UniProtKB-KW"/>
</dbReference>
<accession>A0A1G2F8W0</accession>